<dbReference type="STRING" id="333140.AWW68_17090"/>
<feature type="transmembrane region" description="Helical" evidence="1">
    <location>
        <begin position="79"/>
        <end position="96"/>
    </location>
</feature>
<feature type="transmembrane region" description="Helical" evidence="1">
    <location>
        <begin position="102"/>
        <end position="120"/>
    </location>
</feature>
<feature type="transmembrane region" description="Helical" evidence="1">
    <location>
        <begin position="31"/>
        <end position="58"/>
    </location>
</feature>
<name>A0A150X1L0_9BACT</name>
<dbReference type="RefSeq" id="WP_068224566.1">
    <property type="nucleotide sequence ID" value="NZ_LRPC01000029.1"/>
</dbReference>
<sequence length="153" mass="16790">MISSIITIACAFAALLLVSYARKPLTKNLAIFLALSSLIYLDPFFGIGRFGDYVFAFASILASVEPSNSLNLKPRHKSFFTVTAVVIVLITVSEVLGFSQLIPKYIFGMLYCIVGGALFFRNPKKLRSRSAILVVWLGEALKWSATIVGVLYS</sequence>
<organism evidence="2 3">
    <name type="scientific">Roseivirga spongicola</name>
    <dbReference type="NCBI Taxonomy" id="333140"/>
    <lineage>
        <taxon>Bacteria</taxon>
        <taxon>Pseudomonadati</taxon>
        <taxon>Bacteroidota</taxon>
        <taxon>Cytophagia</taxon>
        <taxon>Cytophagales</taxon>
        <taxon>Roseivirgaceae</taxon>
        <taxon>Roseivirga</taxon>
    </lineage>
</organism>
<evidence type="ECO:0000313" key="3">
    <source>
        <dbReference type="Proteomes" id="UP000075606"/>
    </source>
</evidence>
<keyword evidence="3" id="KW-1185">Reference proteome</keyword>
<protein>
    <submittedName>
        <fullName evidence="2">Uncharacterized protein</fullName>
    </submittedName>
</protein>
<accession>A0A150X1L0</accession>
<comment type="caution">
    <text evidence="2">The sequence shown here is derived from an EMBL/GenBank/DDBJ whole genome shotgun (WGS) entry which is preliminary data.</text>
</comment>
<keyword evidence="1" id="KW-0472">Membrane</keyword>
<dbReference type="AlphaFoldDB" id="A0A150X1L0"/>
<keyword evidence="1" id="KW-1133">Transmembrane helix</keyword>
<evidence type="ECO:0000256" key="1">
    <source>
        <dbReference type="SAM" id="Phobius"/>
    </source>
</evidence>
<dbReference type="OrthoDB" id="982770at2"/>
<evidence type="ECO:0000313" key="2">
    <source>
        <dbReference type="EMBL" id="KYG72619.1"/>
    </source>
</evidence>
<dbReference type="Proteomes" id="UP000075606">
    <property type="component" value="Unassembled WGS sequence"/>
</dbReference>
<reference evidence="2 3" key="1">
    <citation type="submission" date="2016-01" db="EMBL/GenBank/DDBJ databases">
        <title>Genome sequencing of Roseivirga spongicola UST030701-084.</title>
        <authorList>
            <person name="Selvaratnam C."/>
            <person name="Thevarajoo S."/>
            <person name="Goh K.M."/>
            <person name="Ee R."/>
            <person name="Chan K.-G."/>
            <person name="Chong C.S."/>
        </authorList>
    </citation>
    <scope>NUCLEOTIDE SEQUENCE [LARGE SCALE GENOMIC DNA]</scope>
    <source>
        <strain evidence="2 3">UST030701-084</strain>
    </source>
</reference>
<gene>
    <name evidence="2" type="ORF">AWW68_17090</name>
</gene>
<dbReference type="EMBL" id="LRPC01000029">
    <property type="protein sequence ID" value="KYG72619.1"/>
    <property type="molecule type" value="Genomic_DNA"/>
</dbReference>
<keyword evidence="1" id="KW-0812">Transmembrane</keyword>
<feature type="transmembrane region" description="Helical" evidence="1">
    <location>
        <begin position="132"/>
        <end position="152"/>
    </location>
</feature>
<proteinExistence type="predicted"/>